<dbReference type="PANTHER" id="PTHR44813">
    <property type="entry name" value="MITOGEN-ACTIVATED PROTEIN KINASE-BINDING PROTEIN 1"/>
    <property type="match status" value="1"/>
</dbReference>
<evidence type="ECO:0000313" key="2">
    <source>
        <dbReference type="EMBL" id="KAF6723137.1"/>
    </source>
</evidence>
<reference evidence="2" key="1">
    <citation type="journal article" name="BMC Genomics">
        <title>Long-read sequencing and de novo genome assembly of marine medaka (Oryzias melastigma).</title>
        <authorList>
            <person name="Liang P."/>
            <person name="Saqib H.S.A."/>
            <person name="Ni X."/>
            <person name="Shen Y."/>
        </authorList>
    </citation>
    <scope>NUCLEOTIDE SEQUENCE</scope>
    <source>
        <strain evidence="2">Bigg-433</strain>
    </source>
</reference>
<dbReference type="SUPFAM" id="SSF50978">
    <property type="entry name" value="WD40 repeat-like"/>
    <property type="match status" value="1"/>
</dbReference>
<dbReference type="InterPro" id="IPR015943">
    <property type="entry name" value="WD40/YVTN_repeat-like_dom_sf"/>
</dbReference>
<comment type="caution">
    <text evidence="2">The sequence shown here is derived from an EMBL/GenBank/DDBJ whole genome shotgun (WGS) entry which is preliminary data.</text>
</comment>
<dbReference type="InterPro" id="IPR055292">
    <property type="entry name" value="MABP1"/>
</dbReference>
<evidence type="ECO:0000256" key="1">
    <source>
        <dbReference type="SAM" id="MobiDB-lite"/>
    </source>
</evidence>
<dbReference type="PANTHER" id="PTHR44813:SF1">
    <property type="entry name" value="MITOGEN-ACTIVATED PROTEIN KINASE-BINDING PROTEIN 1"/>
    <property type="match status" value="1"/>
</dbReference>
<dbReference type="InterPro" id="IPR036322">
    <property type="entry name" value="WD40_repeat_dom_sf"/>
</dbReference>
<dbReference type="EMBL" id="WKFB01000437">
    <property type="protein sequence ID" value="KAF6723137.1"/>
    <property type="molecule type" value="Genomic_DNA"/>
</dbReference>
<dbReference type="GO" id="GO:0016301">
    <property type="term" value="F:kinase activity"/>
    <property type="evidence" value="ECO:0007669"/>
    <property type="project" value="UniProtKB-KW"/>
</dbReference>
<dbReference type="AlphaFoldDB" id="A0A834F9T8"/>
<organism evidence="2 3">
    <name type="scientific">Oryzias melastigma</name>
    <name type="common">Marine medaka</name>
    <dbReference type="NCBI Taxonomy" id="30732"/>
    <lineage>
        <taxon>Eukaryota</taxon>
        <taxon>Metazoa</taxon>
        <taxon>Chordata</taxon>
        <taxon>Craniata</taxon>
        <taxon>Vertebrata</taxon>
        <taxon>Euteleostomi</taxon>
        <taxon>Actinopterygii</taxon>
        <taxon>Neopterygii</taxon>
        <taxon>Teleostei</taxon>
        <taxon>Neoteleostei</taxon>
        <taxon>Acanthomorphata</taxon>
        <taxon>Ovalentaria</taxon>
        <taxon>Atherinomorphae</taxon>
        <taxon>Beloniformes</taxon>
        <taxon>Adrianichthyidae</taxon>
        <taxon>Oryziinae</taxon>
        <taxon>Oryzias</taxon>
    </lineage>
</organism>
<dbReference type="GO" id="GO:0005737">
    <property type="term" value="C:cytoplasm"/>
    <property type="evidence" value="ECO:0007669"/>
    <property type="project" value="TreeGrafter"/>
</dbReference>
<protein>
    <submittedName>
        <fullName evidence="2">Mitogen-activated protein kinase-binding protein 1</fullName>
    </submittedName>
</protein>
<feature type="region of interest" description="Disordered" evidence="1">
    <location>
        <begin position="1"/>
        <end position="20"/>
    </location>
</feature>
<dbReference type="Gene3D" id="2.130.10.10">
    <property type="entry name" value="YVTN repeat-like/Quinoprotein amine dehydrogenase"/>
    <property type="match status" value="1"/>
</dbReference>
<name>A0A834F9T8_ORYME</name>
<gene>
    <name evidence="2" type="ORF">FQA47_003923</name>
</gene>
<dbReference type="Pfam" id="PF00400">
    <property type="entry name" value="WD40"/>
    <property type="match status" value="2"/>
</dbReference>
<accession>A0A834F9T8</accession>
<evidence type="ECO:0000313" key="3">
    <source>
        <dbReference type="Proteomes" id="UP000646548"/>
    </source>
</evidence>
<dbReference type="Proteomes" id="UP000646548">
    <property type="component" value="Unassembled WGS sequence"/>
</dbReference>
<feature type="region of interest" description="Disordered" evidence="1">
    <location>
        <begin position="72"/>
        <end position="107"/>
    </location>
</feature>
<sequence length="107" mass="11404">MFPDVSGEPPSGLSDLSGSSSGGFLTCSADGTVRLWCTEERTQTHKNSQNFLSKDLLRIIYTNRSTGAVLDPECSADKSEPRSGIRTISVSPDGKHLASGDRGGMLR</sequence>
<dbReference type="GO" id="GO:0046330">
    <property type="term" value="P:positive regulation of JNK cascade"/>
    <property type="evidence" value="ECO:0007669"/>
    <property type="project" value="TreeGrafter"/>
</dbReference>
<dbReference type="GO" id="GO:0043124">
    <property type="term" value="P:negative regulation of canonical NF-kappaB signal transduction"/>
    <property type="evidence" value="ECO:0007669"/>
    <property type="project" value="TreeGrafter"/>
</dbReference>
<keyword evidence="2" id="KW-0808">Transferase</keyword>
<keyword evidence="2" id="KW-0418">Kinase</keyword>
<dbReference type="InterPro" id="IPR001680">
    <property type="entry name" value="WD40_rpt"/>
</dbReference>
<proteinExistence type="predicted"/>